<dbReference type="InterPro" id="IPR045851">
    <property type="entry name" value="AMP-bd_C_sf"/>
</dbReference>
<proteinExistence type="inferred from homology"/>
<keyword evidence="4" id="KW-1185">Reference proteome</keyword>
<dbReference type="PANTHER" id="PTHR22754">
    <property type="entry name" value="DISCO-INTERACTING PROTEIN 2 DIP2 -RELATED"/>
    <property type="match status" value="1"/>
</dbReference>
<dbReference type="Proteomes" id="UP001061302">
    <property type="component" value="Chromosome"/>
</dbReference>
<accession>A0ABY6DSC3</accession>
<feature type="domain" description="AMP-dependent synthetase/ligase" evidence="2">
    <location>
        <begin position="40"/>
        <end position="373"/>
    </location>
</feature>
<dbReference type="PANTHER" id="PTHR22754:SF32">
    <property type="entry name" value="DISCO-INTERACTING PROTEIN 2"/>
    <property type="match status" value="1"/>
</dbReference>
<dbReference type="Pfam" id="PF00501">
    <property type="entry name" value="AMP-binding"/>
    <property type="match status" value="1"/>
</dbReference>
<dbReference type="RefSeq" id="WP_263126563.1">
    <property type="nucleotide sequence ID" value="NZ_CP106753.1"/>
</dbReference>
<organism evidence="3 4">
    <name type="scientific">Chitiniphilus purpureus</name>
    <dbReference type="NCBI Taxonomy" id="2981137"/>
    <lineage>
        <taxon>Bacteria</taxon>
        <taxon>Pseudomonadati</taxon>
        <taxon>Pseudomonadota</taxon>
        <taxon>Betaproteobacteria</taxon>
        <taxon>Neisseriales</taxon>
        <taxon>Chitinibacteraceae</taxon>
        <taxon>Chitiniphilus</taxon>
    </lineage>
</organism>
<comment type="similarity">
    <text evidence="1">Belongs to the ATP-dependent AMP-binding enzyme family.</text>
</comment>
<sequence length="552" mass="60912">MSLRYEQRTRDFNLVWQMLDQCTRHGIYVYDDATSKMCYRSYAQYVADAGKLAAVLARHGIAAGERVLLCAETTPDFPTVWLALIWLGATPVPMPPSYALSGQYTYRERIGGLLPHFKYYCCNADEVAELDAIAQQISSDVKTLALPALLAEAAREPDGPPPARVALNERDHAFIQFTSGSTKAPKGILVSYGNLLANAAALWAGVEVDPDQHRWISWLPLYHDMGLVGMFLSSLISQTTLVLLSPQCFSRRPLQFLAMAEQYQASYCSMPNFAYEWILKRLKSAKVPTFSMRQFRWMGVGAEPVSIRTMAEFTERMQQFGLGQGVVSPCYGLAEATLTVSVARPGEGFSISRHQEGASVTCGRPVPGMEVDVSTGRIRIRGESVAQSALIDGEIVPLVGPDGFYDTKDCGYLEDELIVVLGRADEMFIINGENYFPYDIEAAARGVEGVLKRRAICFQLPAGNEGQRGATVLLYERLPMGPGEEEAVQDAIKSEVLRHTGLTLDVVLGVPARTIPVTPSGKLQRLRARQLYLDGYYHQVKAEPESLESEAV</sequence>
<gene>
    <name evidence="3" type="ORF">N8I74_09035</name>
</gene>
<evidence type="ECO:0000313" key="4">
    <source>
        <dbReference type="Proteomes" id="UP001061302"/>
    </source>
</evidence>
<dbReference type="InterPro" id="IPR042099">
    <property type="entry name" value="ANL_N_sf"/>
</dbReference>
<evidence type="ECO:0000313" key="3">
    <source>
        <dbReference type="EMBL" id="UXY17133.1"/>
    </source>
</evidence>
<protein>
    <submittedName>
        <fullName evidence="3">AMP-binding protein</fullName>
    </submittedName>
</protein>
<dbReference type="SUPFAM" id="SSF56801">
    <property type="entry name" value="Acetyl-CoA synthetase-like"/>
    <property type="match status" value="1"/>
</dbReference>
<dbReference type="EMBL" id="CP106753">
    <property type="protein sequence ID" value="UXY17133.1"/>
    <property type="molecule type" value="Genomic_DNA"/>
</dbReference>
<dbReference type="InterPro" id="IPR000873">
    <property type="entry name" value="AMP-dep_synth/lig_dom"/>
</dbReference>
<name>A0ABY6DSC3_9NEIS</name>
<dbReference type="Gene3D" id="3.40.50.12780">
    <property type="entry name" value="N-terminal domain of ligase-like"/>
    <property type="match status" value="1"/>
</dbReference>
<evidence type="ECO:0000256" key="1">
    <source>
        <dbReference type="ARBA" id="ARBA00006432"/>
    </source>
</evidence>
<reference evidence="3" key="1">
    <citation type="submission" date="2022-10" db="EMBL/GenBank/DDBJ databases">
        <title>Chitiniphilus purpureus sp. nov., a novel chitin-degrading bacterium isolated from crawfish pond sediment.</title>
        <authorList>
            <person name="Li K."/>
        </authorList>
    </citation>
    <scope>NUCLEOTIDE SEQUENCE</scope>
    <source>
        <strain evidence="3">CD1</strain>
    </source>
</reference>
<dbReference type="Gene3D" id="3.30.300.30">
    <property type="match status" value="1"/>
</dbReference>
<evidence type="ECO:0000259" key="2">
    <source>
        <dbReference type="Pfam" id="PF00501"/>
    </source>
</evidence>